<evidence type="ECO:0000313" key="10">
    <source>
        <dbReference type="EMBL" id="KAL2100557.1"/>
    </source>
</evidence>
<sequence length="94" mass="10726">MADKGMEEVLAETAKPLTQAQKNLIKRRLELEQWRNNTQKLRTRNLITGLTIGAFVLGMFTYTIVSVKQERIMDEIDEEAKIFVMKGPRTGANS</sequence>
<dbReference type="InterPro" id="IPR041752">
    <property type="entry name" value="Coa3"/>
</dbReference>
<feature type="domain" description="Cytochrome c oxidase assembly factor 3 mitochondrial coiled-coil" evidence="9">
    <location>
        <begin position="33"/>
        <end position="79"/>
    </location>
</feature>
<evidence type="ECO:0000256" key="1">
    <source>
        <dbReference type="ARBA" id="ARBA00003429"/>
    </source>
</evidence>
<comment type="caution">
    <text evidence="10">The sequence shown here is derived from an EMBL/GenBank/DDBJ whole genome shotgun (WGS) entry which is preliminary data.</text>
</comment>
<accession>A0ABD1KN60</accession>
<dbReference type="GO" id="GO:0033617">
    <property type="term" value="P:mitochondrial respiratory chain complex IV assembly"/>
    <property type="evidence" value="ECO:0007669"/>
    <property type="project" value="UniProtKB-UniRule"/>
</dbReference>
<dbReference type="GO" id="GO:0005743">
    <property type="term" value="C:mitochondrial inner membrane"/>
    <property type="evidence" value="ECO:0007669"/>
    <property type="project" value="UniProtKB-UniRule"/>
</dbReference>
<evidence type="ECO:0000256" key="5">
    <source>
        <dbReference type="ARBA" id="ARBA00022989"/>
    </source>
</evidence>
<protein>
    <recommendedName>
        <fullName evidence="8">Cytochrome c oxidase assembly factor 3</fullName>
    </recommendedName>
</protein>
<keyword evidence="5 8" id="KW-1133">Transmembrane helix</keyword>
<gene>
    <name evidence="10" type="ORF">ACEWY4_002318</name>
</gene>
<comment type="similarity">
    <text evidence="3 8">Belongs to the COA3 family.</text>
</comment>
<evidence type="ECO:0000256" key="3">
    <source>
        <dbReference type="ARBA" id="ARBA00007035"/>
    </source>
</evidence>
<keyword evidence="4 8" id="KW-0812">Transmembrane</keyword>
<evidence type="ECO:0000256" key="4">
    <source>
        <dbReference type="ARBA" id="ARBA00022692"/>
    </source>
</evidence>
<evidence type="ECO:0000256" key="2">
    <source>
        <dbReference type="ARBA" id="ARBA00004304"/>
    </source>
</evidence>
<dbReference type="Proteomes" id="UP001591681">
    <property type="component" value="Unassembled WGS sequence"/>
</dbReference>
<keyword evidence="8" id="KW-0999">Mitochondrion inner membrane</keyword>
<dbReference type="InterPro" id="IPR018628">
    <property type="entry name" value="Coa3_CC"/>
</dbReference>
<evidence type="ECO:0000259" key="9">
    <source>
        <dbReference type="Pfam" id="PF09813"/>
    </source>
</evidence>
<keyword evidence="11" id="KW-1185">Reference proteome</keyword>
<dbReference type="AlphaFoldDB" id="A0ABD1KN60"/>
<reference evidence="10 11" key="1">
    <citation type="submission" date="2024-09" db="EMBL/GenBank/DDBJ databases">
        <title>A chromosome-level genome assembly of Gray's grenadier anchovy, Coilia grayii.</title>
        <authorList>
            <person name="Fu Z."/>
        </authorList>
    </citation>
    <scope>NUCLEOTIDE SEQUENCE [LARGE SCALE GENOMIC DNA]</scope>
    <source>
        <strain evidence="10">G4</strain>
        <tissue evidence="10">Muscle</tissue>
    </source>
</reference>
<keyword evidence="6 8" id="KW-0496">Mitochondrion</keyword>
<comment type="subcellular location">
    <subcellularLocation>
        <location evidence="2">Mitochondrion membrane</location>
        <topology evidence="2">Single-pass membrane protein</topology>
    </subcellularLocation>
</comment>
<comment type="function">
    <text evidence="1">Core component of the MITRAC (mitochondrial translation regulation assembly intermediate of cytochrome c oxidase complex) complex, that regulates cytochrome c oxidase assembly. MITRAC complexes regulate both translation of mitochondrial encoded components and assembly of nuclear-encoded components imported in mitochondrion. Required for efficient translation of MT-CO1 and mitochondrial respiratory chain complex IV assembly.</text>
</comment>
<dbReference type="PANTHER" id="PTHR15642:SF3">
    <property type="entry name" value="CYTOCHROME C OXIDASE ASSEMBLY FACTOR 3 HOMOLOG, MITOCHONDRIAL"/>
    <property type="match status" value="1"/>
</dbReference>
<proteinExistence type="inferred from homology"/>
<evidence type="ECO:0000313" key="11">
    <source>
        <dbReference type="Proteomes" id="UP001591681"/>
    </source>
</evidence>
<comment type="function">
    <text evidence="8">Required for assembly of cytochrome c oxidase (complex IV).</text>
</comment>
<comment type="subunit">
    <text evidence="8">Component of 250-400 kDa complexes called cytochrome oxidase assembly intermediates or COA complexes.</text>
</comment>
<evidence type="ECO:0000256" key="8">
    <source>
        <dbReference type="RuleBase" id="RU367056"/>
    </source>
</evidence>
<evidence type="ECO:0000256" key="6">
    <source>
        <dbReference type="ARBA" id="ARBA00023128"/>
    </source>
</evidence>
<dbReference type="Pfam" id="PF09813">
    <property type="entry name" value="Coa3_cc"/>
    <property type="match status" value="1"/>
</dbReference>
<feature type="transmembrane region" description="Helical" evidence="8">
    <location>
        <begin position="46"/>
        <end position="65"/>
    </location>
</feature>
<organism evidence="10 11">
    <name type="scientific">Coilia grayii</name>
    <name type="common">Gray's grenadier anchovy</name>
    <dbReference type="NCBI Taxonomy" id="363190"/>
    <lineage>
        <taxon>Eukaryota</taxon>
        <taxon>Metazoa</taxon>
        <taxon>Chordata</taxon>
        <taxon>Craniata</taxon>
        <taxon>Vertebrata</taxon>
        <taxon>Euteleostomi</taxon>
        <taxon>Actinopterygii</taxon>
        <taxon>Neopterygii</taxon>
        <taxon>Teleostei</taxon>
        <taxon>Clupei</taxon>
        <taxon>Clupeiformes</taxon>
        <taxon>Clupeoidei</taxon>
        <taxon>Engraulidae</taxon>
        <taxon>Coilinae</taxon>
        <taxon>Coilia</taxon>
    </lineage>
</organism>
<keyword evidence="7 8" id="KW-0472">Membrane</keyword>
<dbReference type="EMBL" id="JBHFQA010000003">
    <property type="protein sequence ID" value="KAL2100557.1"/>
    <property type="molecule type" value="Genomic_DNA"/>
</dbReference>
<name>A0ABD1KN60_9TELE</name>
<evidence type="ECO:0000256" key="7">
    <source>
        <dbReference type="ARBA" id="ARBA00023136"/>
    </source>
</evidence>
<dbReference type="PANTHER" id="PTHR15642">
    <property type="entry name" value="CYTOCHROME C OXIDASE ASSEMBLY FACTOR 3, MITOCHONDRIAL"/>
    <property type="match status" value="1"/>
</dbReference>